<evidence type="ECO:0000313" key="6">
    <source>
        <dbReference type="Proteomes" id="UP000187209"/>
    </source>
</evidence>
<name>A0A1R2B3N1_9CILI</name>
<comment type="caution">
    <text evidence="5">The sequence shown here is derived from an EMBL/GenBank/DDBJ whole genome shotgun (WGS) entry which is preliminary data.</text>
</comment>
<evidence type="ECO:0000256" key="3">
    <source>
        <dbReference type="ARBA" id="ARBA00023242"/>
    </source>
</evidence>
<sequence>MDTLFGFVGKDYVLVAADRAAQFSIVKLLDSDDKITELDGNKLLAAGGDTADRINFSDLMQKNIHLYYYRNSVKLTTESTANFIRTVISENLRKKPAFADLLIGGIDNEPGLYYLDYLGVMQKVRKAAHGHAGHFLYGLMDNWWKPDLTLDEGKEIARKCIEQVRTRFLINQRKFVVKVVSKDGITLLDFD</sequence>
<dbReference type="OrthoDB" id="268428at2759"/>
<dbReference type="GO" id="GO:0005634">
    <property type="term" value="C:nucleus"/>
    <property type="evidence" value="ECO:0007669"/>
    <property type="project" value="UniProtKB-SubCell"/>
</dbReference>
<reference evidence="5 6" key="1">
    <citation type="submission" date="2016-11" db="EMBL/GenBank/DDBJ databases">
        <title>The macronuclear genome of Stentor coeruleus: a giant cell with tiny introns.</title>
        <authorList>
            <person name="Slabodnick M."/>
            <person name="Ruby J.G."/>
            <person name="Reiff S.B."/>
            <person name="Swart E.C."/>
            <person name="Gosai S."/>
            <person name="Prabakaran S."/>
            <person name="Witkowska E."/>
            <person name="Larue G.E."/>
            <person name="Fisher S."/>
            <person name="Freeman R.M."/>
            <person name="Gunawardena J."/>
            <person name="Chu W."/>
            <person name="Stover N.A."/>
            <person name="Gregory B.D."/>
            <person name="Nowacki M."/>
            <person name="Derisi J."/>
            <person name="Roy S.W."/>
            <person name="Marshall W.F."/>
            <person name="Sood P."/>
        </authorList>
    </citation>
    <scope>NUCLEOTIDE SEQUENCE [LARGE SCALE GENOMIC DNA]</scope>
    <source>
        <strain evidence="5">WM001</strain>
    </source>
</reference>
<keyword evidence="2 4" id="KW-0647">Proteasome</keyword>
<organism evidence="5 6">
    <name type="scientific">Stentor coeruleus</name>
    <dbReference type="NCBI Taxonomy" id="5963"/>
    <lineage>
        <taxon>Eukaryota</taxon>
        <taxon>Sar</taxon>
        <taxon>Alveolata</taxon>
        <taxon>Ciliophora</taxon>
        <taxon>Postciliodesmatophora</taxon>
        <taxon>Heterotrichea</taxon>
        <taxon>Heterotrichida</taxon>
        <taxon>Stentoridae</taxon>
        <taxon>Stentor</taxon>
    </lineage>
</organism>
<dbReference type="SUPFAM" id="SSF56235">
    <property type="entry name" value="N-terminal nucleophile aminohydrolases (Ntn hydrolases)"/>
    <property type="match status" value="1"/>
</dbReference>
<dbReference type="AlphaFoldDB" id="A0A1R2B3N1"/>
<comment type="function">
    <text evidence="4">Component of the proteasome, a multicatalytic proteinase complex which is characterized by its ability to cleave peptides with Arg, Phe, Tyr, Leu, and Glu adjacent to the leaving group at neutral or slightly basic pH. The proteasome has an ATP-dependent proteolytic activity.</text>
</comment>
<evidence type="ECO:0000256" key="1">
    <source>
        <dbReference type="ARBA" id="ARBA00022490"/>
    </source>
</evidence>
<evidence type="ECO:0000313" key="5">
    <source>
        <dbReference type="EMBL" id="OMJ71413.1"/>
    </source>
</evidence>
<dbReference type="PROSITE" id="PS00854">
    <property type="entry name" value="PROTEASOME_BETA_1"/>
    <property type="match status" value="1"/>
</dbReference>
<keyword evidence="6" id="KW-1185">Reference proteome</keyword>
<dbReference type="Proteomes" id="UP000187209">
    <property type="component" value="Unassembled WGS sequence"/>
</dbReference>
<dbReference type="InterPro" id="IPR029055">
    <property type="entry name" value="Ntn_hydrolases_N"/>
</dbReference>
<dbReference type="CDD" id="cd03758">
    <property type="entry name" value="proteasome_beta_type_2"/>
    <property type="match status" value="1"/>
</dbReference>
<keyword evidence="1 4" id="KW-0963">Cytoplasm</keyword>
<keyword evidence="3 4" id="KW-0539">Nucleus</keyword>
<dbReference type="Pfam" id="PF00227">
    <property type="entry name" value="Proteasome"/>
    <property type="match status" value="1"/>
</dbReference>
<proteinExistence type="inferred from homology"/>
<evidence type="ECO:0000256" key="4">
    <source>
        <dbReference type="RuleBase" id="RU004203"/>
    </source>
</evidence>
<dbReference type="InterPro" id="IPR023333">
    <property type="entry name" value="Proteasome_suB-type"/>
</dbReference>
<dbReference type="GO" id="GO:0005737">
    <property type="term" value="C:cytoplasm"/>
    <property type="evidence" value="ECO:0007669"/>
    <property type="project" value="UniProtKB-SubCell"/>
</dbReference>
<dbReference type="GO" id="GO:0005839">
    <property type="term" value="C:proteasome core complex"/>
    <property type="evidence" value="ECO:0007669"/>
    <property type="project" value="InterPro"/>
</dbReference>
<evidence type="ECO:0000256" key="2">
    <source>
        <dbReference type="ARBA" id="ARBA00022942"/>
    </source>
</evidence>
<dbReference type="EMBL" id="MPUH01000992">
    <property type="protein sequence ID" value="OMJ71413.1"/>
    <property type="molecule type" value="Genomic_DNA"/>
</dbReference>
<comment type="subunit">
    <text evidence="4">Component of the proteasome complex.</text>
</comment>
<dbReference type="InterPro" id="IPR016050">
    <property type="entry name" value="Proteasome_bsu_CS"/>
</dbReference>
<dbReference type="Gene3D" id="3.60.20.10">
    <property type="entry name" value="Glutamine Phosphoribosylpyrophosphate, subunit 1, domain 1"/>
    <property type="match status" value="1"/>
</dbReference>
<dbReference type="InterPro" id="IPR001353">
    <property type="entry name" value="Proteasome_sua/b"/>
</dbReference>
<comment type="subcellular location">
    <subcellularLocation>
        <location evidence="4">Cytoplasm</location>
    </subcellularLocation>
    <subcellularLocation>
        <location evidence="4">Nucleus</location>
    </subcellularLocation>
</comment>
<dbReference type="PANTHER" id="PTHR11599">
    <property type="entry name" value="PROTEASOME SUBUNIT ALPHA/BETA"/>
    <property type="match status" value="1"/>
</dbReference>
<comment type="similarity">
    <text evidence="4">Belongs to the peptidase T1B family.</text>
</comment>
<dbReference type="InterPro" id="IPR050115">
    <property type="entry name" value="Proteasome_alpha"/>
</dbReference>
<accession>A0A1R2B3N1</accession>
<protein>
    <recommendedName>
        <fullName evidence="4">Proteasome subunit beta</fullName>
    </recommendedName>
</protein>
<gene>
    <name evidence="5" type="ORF">SteCoe_30373</name>
</gene>
<dbReference type="InterPro" id="IPR035206">
    <property type="entry name" value="Proteasome_beta2"/>
</dbReference>
<dbReference type="GO" id="GO:0010498">
    <property type="term" value="P:proteasomal protein catabolic process"/>
    <property type="evidence" value="ECO:0007669"/>
    <property type="project" value="InterPro"/>
</dbReference>
<dbReference type="PROSITE" id="PS51476">
    <property type="entry name" value="PROTEASOME_BETA_2"/>
    <property type="match status" value="1"/>
</dbReference>